<feature type="non-terminal residue" evidence="3">
    <location>
        <position position="1"/>
    </location>
</feature>
<feature type="region of interest" description="Disordered" evidence="1">
    <location>
        <begin position="65"/>
        <end position="106"/>
    </location>
</feature>
<feature type="region of interest" description="Disordered" evidence="1">
    <location>
        <begin position="444"/>
        <end position="464"/>
    </location>
</feature>
<dbReference type="EMBL" id="CAJVRM010000430">
    <property type="protein sequence ID" value="CAG8980968.1"/>
    <property type="molecule type" value="Genomic_DNA"/>
</dbReference>
<feature type="region of interest" description="Disordered" evidence="1">
    <location>
        <begin position="644"/>
        <end position="669"/>
    </location>
</feature>
<dbReference type="InterPro" id="IPR051412">
    <property type="entry name" value="Formin_Homology_Diaphanous_sf"/>
</dbReference>
<feature type="region of interest" description="Disordered" evidence="1">
    <location>
        <begin position="495"/>
        <end position="577"/>
    </location>
</feature>
<feature type="compositionally biased region" description="Polar residues" evidence="1">
    <location>
        <begin position="644"/>
        <end position="655"/>
    </location>
</feature>
<reference evidence="3" key="1">
    <citation type="submission" date="2021-07" db="EMBL/GenBank/DDBJ databases">
        <authorList>
            <person name="Durling M."/>
        </authorList>
    </citation>
    <scope>NUCLEOTIDE SEQUENCE</scope>
</reference>
<keyword evidence="2" id="KW-0812">Transmembrane</keyword>
<dbReference type="Proteomes" id="UP000701801">
    <property type="component" value="Unassembled WGS sequence"/>
</dbReference>
<feature type="compositionally biased region" description="Polar residues" evidence="1">
    <location>
        <begin position="75"/>
        <end position="91"/>
    </location>
</feature>
<feature type="compositionally biased region" description="Basic and acidic residues" evidence="1">
    <location>
        <begin position="495"/>
        <end position="510"/>
    </location>
</feature>
<accession>A0A9N9Q004</accession>
<feature type="compositionally biased region" description="Polar residues" evidence="1">
    <location>
        <begin position="601"/>
        <end position="612"/>
    </location>
</feature>
<organism evidence="3 4">
    <name type="scientific">Hymenoscyphus albidus</name>
    <dbReference type="NCBI Taxonomy" id="595503"/>
    <lineage>
        <taxon>Eukaryota</taxon>
        <taxon>Fungi</taxon>
        <taxon>Dikarya</taxon>
        <taxon>Ascomycota</taxon>
        <taxon>Pezizomycotina</taxon>
        <taxon>Leotiomycetes</taxon>
        <taxon>Helotiales</taxon>
        <taxon>Helotiaceae</taxon>
        <taxon>Hymenoscyphus</taxon>
    </lineage>
</organism>
<evidence type="ECO:0000256" key="1">
    <source>
        <dbReference type="SAM" id="MobiDB-lite"/>
    </source>
</evidence>
<gene>
    <name evidence="3" type="ORF">HYALB_00012300</name>
</gene>
<dbReference type="GO" id="GO:0005884">
    <property type="term" value="C:actin filament"/>
    <property type="evidence" value="ECO:0007669"/>
    <property type="project" value="TreeGrafter"/>
</dbReference>
<dbReference type="PANTHER" id="PTHR45691:SF6">
    <property type="entry name" value="PROTEIN DIAPHANOUS"/>
    <property type="match status" value="1"/>
</dbReference>
<keyword evidence="2" id="KW-1133">Transmembrane helix</keyword>
<evidence type="ECO:0000313" key="3">
    <source>
        <dbReference type="EMBL" id="CAG8980968.1"/>
    </source>
</evidence>
<protein>
    <submittedName>
        <fullName evidence="3">Uncharacterized protein</fullName>
    </submittedName>
</protein>
<name>A0A9N9Q004_9HELO</name>
<dbReference type="AlphaFoldDB" id="A0A9N9Q004"/>
<sequence length="669" mass="70786">MEVVIEESDAHNNAFAITSNGAEVLDGAVQHHGPAIMAYGQVLGNIVARSNKWISEHRNWLANLPRRDTDEENPASETPEQSPLPTITSSAHYGPITSPPNLDRRQEPLFNALSPIAGLSLCGPPVASAVASVSAEAAAQLQIVHQSAAVELQTQEQNAAQVIEALRRSLDSALAALQGQKTAAPPPPAPPIPLAPPAQLPNNTVTYVLTTTISAPPPPPLEPPPPLTNVITSVYTTTAIAPPPLLEPPPPPLTNTVVSTLYLTTTVSMPMITPSVPTPPTTVLSTIMITFSDGVVATTVPGAVPGGGGGGGGGANQSNPSLESSLVASAIAGASAAISSANDARASVSLELEQAQSSLSSLASQATLLPNNTIGKIVETPANFALILVFSSLGTAFIAVLIFFWLLTCCRKRRQKKRGLGMPTSRDSQETMFRRVTDDPVVSPYDPTGFARERKRSVSRGRPISREIDEMGKIVELPPGLPGNIVGFLVDESRSASRAPTRTEMRERSRSAAPLDGDSPTRGRSMVDPVPLIRLSPQPPPLPQQTSPDKPPERPKRTLSRKNTLIYDPDRPNSPPIFGNTFTERLSRLSKLDMTAVPGPLNQNKSTISTPGPYTPVPDSTDGYPTRAFTFLDTEPHETKLTTLSAPGTPYSTAPPSLPFCSPNRSSFN</sequence>
<keyword evidence="2" id="KW-0472">Membrane</keyword>
<proteinExistence type="predicted"/>
<comment type="caution">
    <text evidence="3">The sequence shown here is derived from an EMBL/GenBank/DDBJ whole genome shotgun (WGS) entry which is preliminary data.</text>
</comment>
<dbReference type="GO" id="GO:0030041">
    <property type="term" value="P:actin filament polymerization"/>
    <property type="evidence" value="ECO:0007669"/>
    <property type="project" value="TreeGrafter"/>
</dbReference>
<keyword evidence="4" id="KW-1185">Reference proteome</keyword>
<dbReference type="OrthoDB" id="3599676at2759"/>
<evidence type="ECO:0000256" key="2">
    <source>
        <dbReference type="SAM" id="Phobius"/>
    </source>
</evidence>
<evidence type="ECO:0000313" key="4">
    <source>
        <dbReference type="Proteomes" id="UP000701801"/>
    </source>
</evidence>
<dbReference type="PANTHER" id="PTHR45691">
    <property type="entry name" value="PROTEIN DIAPHANOUS"/>
    <property type="match status" value="1"/>
</dbReference>
<feature type="transmembrane region" description="Helical" evidence="2">
    <location>
        <begin position="384"/>
        <end position="408"/>
    </location>
</feature>
<feature type="region of interest" description="Disordered" evidence="1">
    <location>
        <begin position="599"/>
        <end position="618"/>
    </location>
</feature>